<dbReference type="GO" id="GO:0005737">
    <property type="term" value="C:cytoplasm"/>
    <property type="evidence" value="ECO:0007669"/>
    <property type="project" value="TreeGrafter"/>
</dbReference>
<dbReference type="GO" id="GO:0001664">
    <property type="term" value="F:G protein-coupled receptor binding"/>
    <property type="evidence" value="ECO:0007669"/>
    <property type="project" value="TreeGrafter"/>
</dbReference>
<dbReference type="FunFam" id="3.40.50.300:FF:002307">
    <property type="entry name" value="Guanine nucleotide-binding protein G(k) subunit alpha"/>
    <property type="match status" value="1"/>
</dbReference>
<keyword evidence="5 9" id="KW-0342">GTP-binding</keyword>
<evidence type="ECO:0000313" key="11">
    <source>
        <dbReference type="Proteomes" id="UP000887566"/>
    </source>
</evidence>
<keyword evidence="2 10" id="KW-0479">Metal-binding</keyword>
<feature type="binding site" evidence="9">
    <location>
        <position position="234"/>
    </location>
    <ligand>
        <name>GTP</name>
        <dbReference type="ChEBI" id="CHEBI:37565"/>
    </ligand>
</feature>
<evidence type="ECO:0000256" key="8">
    <source>
        <dbReference type="ARBA" id="ARBA00023288"/>
    </source>
</evidence>
<dbReference type="PANTHER" id="PTHR10218">
    <property type="entry name" value="GTP-BINDING PROTEIN ALPHA SUBUNIT"/>
    <property type="match status" value="1"/>
</dbReference>
<dbReference type="SMART" id="SM00275">
    <property type="entry name" value="G_alpha"/>
    <property type="match status" value="1"/>
</dbReference>
<dbReference type="Pfam" id="PF00503">
    <property type="entry name" value="G-alpha"/>
    <property type="match status" value="1"/>
</dbReference>
<dbReference type="SUPFAM" id="SSF52540">
    <property type="entry name" value="P-loop containing nucleoside triphosphate hydrolases"/>
    <property type="match status" value="1"/>
</dbReference>
<keyword evidence="11" id="KW-1185">Reference proteome</keyword>
<dbReference type="Gene3D" id="1.10.400.10">
    <property type="entry name" value="GI Alpha 1, domain 2-like"/>
    <property type="match status" value="1"/>
</dbReference>
<proteinExistence type="predicted"/>
<evidence type="ECO:0000256" key="6">
    <source>
        <dbReference type="ARBA" id="ARBA00023139"/>
    </source>
</evidence>
<feature type="binding site" evidence="10">
    <location>
        <position position="89"/>
    </location>
    <ligand>
        <name>Mg(2+)</name>
        <dbReference type="ChEBI" id="CHEBI:18420"/>
    </ligand>
</feature>
<feature type="binding site" evidence="9">
    <location>
        <begin position="108"/>
        <end position="112"/>
    </location>
    <ligand>
        <name>GTP</name>
        <dbReference type="ChEBI" id="CHEBI:37565"/>
    </ligand>
</feature>
<evidence type="ECO:0000256" key="1">
    <source>
        <dbReference type="ARBA" id="ARBA00022707"/>
    </source>
</evidence>
<dbReference type="WBParaSite" id="PSAMB.scaffold7649size7315.g30356.t1">
    <property type="protein sequence ID" value="PSAMB.scaffold7649size7315.g30356.t1"/>
    <property type="gene ID" value="PSAMB.scaffold7649size7315.g30356"/>
</dbReference>
<evidence type="ECO:0000313" key="12">
    <source>
        <dbReference type="WBParaSite" id="PSAMB.scaffold7649size7315.g30356.t1"/>
    </source>
</evidence>
<organism evidence="11 12">
    <name type="scientific">Plectus sambesii</name>
    <dbReference type="NCBI Taxonomy" id="2011161"/>
    <lineage>
        <taxon>Eukaryota</taxon>
        <taxon>Metazoa</taxon>
        <taxon>Ecdysozoa</taxon>
        <taxon>Nematoda</taxon>
        <taxon>Chromadorea</taxon>
        <taxon>Plectida</taxon>
        <taxon>Plectina</taxon>
        <taxon>Plectoidea</taxon>
        <taxon>Plectidae</taxon>
        <taxon>Plectus</taxon>
    </lineage>
</organism>
<dbReference type="GO" id="GO:0003924">
    <property type="term" value="F:GTPase activity"/>
    <property type="evidence" value="ECO:0007669"/>
    <property type="project" value="InterPro"/>
</dbReference>
<dbReference type="AlphaFoldDB" id="A0A914XE36"/>
<protein>
    <submittedName>
        <fullName evidence="12">G protein alpha subunit</fullName>
    </submittedName>
</protein>
<dbReference type="GO" id="GO:0007188">
    <property type="term" value="P:adenylate cyclase-modulating G protein-coupled receptor signaling pathway"/>
    <property type="evidence" value="ECO:0007669"/>
    <property type="project" value="TreeGrafter"/>
</dbReference>
<evidence type="ECO:0000256" key="9">
    <source>
        <dbReference type="PIRSR" id="PIRSR601019-1"/>
    </source>
</evidence>
<feature type="binding site" evidence="9">
    <location>
        <begin position="178"/>
        <end position="181"/>
    </location>
    <ligand>
        <name>GTP</name>
        <dbReference type="ChEBI" id="CHEBI:37565"/>
    </ligand>
</feature>
<evidence type="ECO:0000256" key="7">
    <source>
        <dbReference type="ARBA" id="ARBA00023224"/>
    </source>
</evidence>
<sequence length="263" mass="30632">MQAKSIIFQHAEIIRDFVKNGEPFPPFLNEIFVALKNLWMDAGIQECYKRRNEYILNESAKFFLDTIDRISRDDYIPNNQDMLYARVPTSSIVEIKFIIKGITFRVFDVGGQRTERRKWIHCFDNVNAIIFMSAMSEYDQFLAEDKNMNRMKESLSIFKQIVNNKVFPDVCAMILFLNKKDLFAEKIKRTSIKTAFSNYQGSNGYEEQASYVSERFLAKNTNPKKQIYLHFTCATDTNQVQVVLDSVVDIMMRKNVTNAGLLS</sequence>
<dbReference type="GO" id="GO:0046872">
    <property type="term" value="F:metal ion binding"/>
    <property type="evidence" value="ECO:0007669"/>
    <property type="project" value="UniProtKB-KW"/>
</dbReference>
<evidence type="ECO:0000256" key="4">
    <source>
        <dbReference type="ARBA" id="ARBA00022842"/>
    </source>
</evidence>
<evidence type="ECO:0000256" key="5">
    <source>
        <dbReference type="ARBA" id="ARBA00023134"/>
    </source>
</evidence>
<name>A0A914XE36_9BILA</name>
<dbReference type="Gene3D" id="3.40.50.300">
    <property type="entry name" value="P-loop containing nucleotide triphosphate hydrolases"/>
    <property type="match status" value="1"/>
</dbReference>
<dbReference type="PANTHER" id="PTHR10218:SF362">
    <property type="entry name" value="G PROTEIN ALPHA O SUBUNIT"/>
    <property type="match status" value="1"/>
</dbReference>
<dbReference type="PROSITE" id="PS51882">
    <property type="entry name" value="G_ALPHA"/>
    <property type="match status" value="1"/>
</dbReference>
<keyword evidence="4 10" id="KW-0460">Magnesium</keyword>
<dbReference type="PRINTS" id="PR00318">
    <property type="entry name" value="GPROTEINA"/>
</dbReference>
<dbReference type="GO" id="GO:0005525">
    <property type="term" value="F:GTP binding"/>
    <property type="evidence" value="ECO:0007669"/>
    <property type="project" value="UniProtKB-KW"/>
</dbReference>
<evidence type="ECO:0000256" key="10">
    <source>
        <dbReference type="PIRSR" id="PIRSR601019-2"/>
    </source>
</evidence>
<dbReference type="SUPFAM" id="SSF47895">
    <property type="entry name" value="Transducin (alpha subunit), insertion domain"/>
    <property type="match status" value="1"/>
</dbReference>
<feature type="binding site" evidence="9">
    <location>
        <begin position="83"/>
        <end position="89"/>
    </location>
    <ligand>
        <name>GTP</name>
        <dbReference type="ChEBI" id="CHEBI:37565"/>
    </ligand>
</feature>
<dbReference type="GO" id="GO:0005834">
    <property type="term" value="C:heterotrimeric G-protein complex"/>
    <property type="evidence" value="ECO:0007669"/>
    <property type="project" value="TreeGrafter"/>
</dbReference>
<keyword evidence="7" id="KW-0807">Transducer</keyword>
<accession>A0A914XE36</accession>
<evidence type="ECO:0000256" key="3">
    <source>
        <dbReference type="ARBA" id="ARBA00022741"/>
    </source>
</evidence>
<keyword evidence="3 9" id="KW-0547">Nucleotide-binding</keyword>
<dbReference type="CDD" id="cd00066">
    <property type="entry name" value="G-alpha"/>
    <property type="match status" value="1"/>
</dbReference>
<dbReference type="GO" id="GO:0031683">
    <property type="term" value="F:G-protein beta/gamma-subunit complex binding"/>
    <property type="evidence" value="ECO:0007669"/>
    <property type="project" value="InterPro"/>
</dbReference>
<dbReference type="InterPro" id="IPR027417">
    <property type="entry name" value="P-loop_NTPase"/>
</dbReference>
<keyword evidence="1" id="KW-0519">Myristate</keyword>
<dbReference type="InterPro" id="IPR001019">
    <property type="entry name" value="Gprotein_alpha_su"/>
</dbReference>
<reference evidence="12" key="1">
    <citation type="submission" date="2022-11" db="UniProtKB">
        <authorList>
            <consortium name="WormBaseParasite"/>
        </authorList>
    </citation>
    <scope>IDENTIFICATION</scope>
</reference>
<dbReference type="Proteomes" id="UP000887566">
    <property type="component" value="Unplaced"/>
</dbReference>
<dbReference type="InterPro" id="IPR011025">
    <property type="entry name" value="GproteinA_insert"/>
</dbReference>
<keyword evidence="6" id="KW-0564">Palmitate</keyword>
<evidence type="ECO:0000256" key="2">
    <source>
        <dbReference type="ARBA" id="ARBA00022723"/>
    </source>
</evidence>
<keyword evidence="8" id="KW-0449">Lipoprotein</keyword>